<reference evidence="5 6" key="1">
    <citation type="submission" date="2020-02" db="EMBL/GenBank/DDBJ databases">
        <authorList>
            <person name="Kim M.K."/>
        </authorList>
    </citation>
    <scope>NUCLEOTIDE SEQUENCE [LARGE SCALE GENOMIC DNA]</scope>
    <source>
        <strain evidence="5 6">17J57-3</strain>
    </source>
</reference>
<dbReference type="InterPro" id="IPR000595">
    <property type="entry name" value="cNMP-bd_dom"/>
</dbReference>
<dbReference type="CDD" id="cd01949">
    <property type="entry name" value="GGDEF"/>
    <property type="match status" value="1"/>
</dbReference>
<gene>
    <name evidence="5" type="ORF">G3574_06660</name>
</gene>
<dbReference type="CDD" id="cd00038">
    <property type="entry name" value="CAP_ED"/>
    <property type="match status" value="1"/>
</dbReference>
<dbReference type="GO" id="GO:0043709">
    <property type="term" value="P:cell adhesion involved in single-species biofilm formation"/>
    <property type="evidence" value="ECO:0007669"/>
    <property type="project" value="TreeGrafter"/>
</dbReference>
<dbReference type="PANTHER" id="PTHR45138">
    <property type="entry name" value="REGULATORY COMPONENTS OF SENSORY TRANSDUCTION SYSTEM"/>
    <property type="match status" value="1"/>
</dbReference>
<dbReference type="EC" id="2.7.7.65" evidence="1"/>
<organism evidence="5 6">
    <name type="scientific">Noviherbaspirillum galbum</name>
    <dbReference type="NCBI Taxonomy" id="2709383"/>
    <lineage>
        <taxon>Bacteria</taxon>
        <taxon>Pseudomonadati</taxon>
        <taxon>Pseudomonadota</taxon>
        <taxon>Betaproteobacteria</taxon>
        <taxon>Burkholderiales</taxon>
        <taxon>Oxalobacteraceae</taxon>
        <taxon>Noviherbaspirillum</taxon>
    </lineage>
</organism>
<dbReference type="Proteomes" id="UP000482155">
    <property type="component" value="Unassembled WGS sequence"/>
</dbReference>
<dbReference type="InterPro" id="IPR029787">
    <property type="entry name" value="Nucleotide_cyclase"/>
</dbReference>
<evidence type="ECO:0000313" key="6">
    <source>
        <dbReference type="Proteomes" id="UP000482155"/>
    </source>
</evidence>
<dbReference type="InterPro" id="IPR014710">
    <property type="entry name" value="RmlC-like_jellyroll"/>
</dbReference>
<dbReference type="PROSITE" id="PS50887">
    <property type="entry name" value="GGDEF"/>
    <property type="match status" value="1"/>
</dbReference>
<proteinExistence type="predicted"/>
<dbReference type="SUPFAM" id="SSF55073">
    <property type="entry name" value="Nucleotide cyclase"/>
    <property type="match status" value="1"/>
</dbReference>
<dbReference type="GO" id="GO:0005886">
    <property type="term" value="C:plasma membrane"/>
    <property type="evidence" value="ECO:0007669"/>
    <property type="project" value="TreeGrafter"/>
</dbReference>
<dbReference type="FunFam" id="3.30.70.270:FF:000001">
    <property type="entry name" value="Diguanylate cyclase domain protein"/>
    <property type="match status" value="1"/>
</dbReference>
<evidence type="ECO:0000256" key="1">
    <source>
        <dbReference type="ARBA" id="ARBA00012528"/>
    </source>
</evidence>
<comment type="caution">
    <text evidence="5">The sequence shown here is derived from an EMBL/GenBank/DDBJ whole genome shotgun (WGS) entry which is preliminary data.</text>
</comment>
<dbReference type="RefSeq" id="WP_163961295.1">
    <property type="nucleotide sequence ID" value="NZ_JAAIVB010000014.1"/>
</dbReference>
<dbReference type="GO" id="GO:1902201">
    <property type="term" value="P:negative regulation of bacterial-type flagellum-dependent cell motility"/>
    <property type="evidence" value="ECO:0007669"/>
    <property type="project" value="TreeGrafter"/>
</dbReference>
<dbReference type="Gene3D" id="2.60.120.10">
    <property type="entry name" value="Jelly Rolls"/>
    <property type="match status" value="1"/>
</dbReference>
<dbReference type="EMBL" id="JAAIVB010000014">
    <property type="protein sequence ID" value="NEX60753.1"/>
    <property type="molecule type" value="Genomic_DNA"/>
</dbReference>
<dbReference type="Pfam" id="PF00027">
    <property type="entry name" value="cNMP_binding"/>
    <property type="match status" value="1"/>
</dbReference>
<evidence type="ECO:0000259" key="4">
    <source>
        <dbReference type="PROSITE" id="PS50887"/>
    </source>
</evidence>
<comment type="catalytic activity">
    <reaction evidence="2">
        <text>2 GTP = 3',3'-c-di-GMP + 2 diphosphate</text>
        <dbReference type="Rhea" id="RHEA:24898"/>
        <dbReference type="ChEBI" id="CHEBI:33019"/>
        <dbReference type="ChEBI" id="CHEBI:37565"/>
        <dbReference type="ChEBI" id="CHEBI:58805"/>
        <dbReference type="EC" id="2.7.7.65"/>
    </reaction>
</comment>
<dbReference type="PANTHER" id="PTHR45138:SF9">
    <property type="entry name" value="DIGUANYLATE CYCLASE DGCM-RELATED"/>
    <property type="match status" value="1"/>
</dbReference>
<dbReference type="SUPFAM" id="SSF51206">
    <property type="entry name" value="cAMP-binding domain-like"/>
    <property type="match status" value="1"/>
</dbReference>
<feature type="domain" description="GGDEF" evidence="4">
    <location>
        <begin position="192"/>
        <end position="324"/>
    </location>
</feature>
<protein>
    <recommendedName>
        <fullName evidence="1">diguanylate cyclase</fullName>
        <ecNumber evidence="1">2.7.7.65</ecNumber>
    </recommendedName>
</protein>
<dbReference type="InterPro" id="IPR043128">
    <property type="entry name" value="Rev_trsase/Diguanyl_cyclase"/>
</dbReference>
<dbReference type="GO" id="GO:0052621">
    <property type="term" value="F:diguanylate cyclase activity"/>
    <property type="evidence" value="ECO:0007669"/>
    <property type="project" value="UniProtKB-EC"/>
</dbReference>
<feature type="domain" description="Cyclic nucleotide-binding" evidence="3">
    <location>
        <begin position="19"/>
        <end position="140"/>
    </location>
</feature>
<dbReference type="InterPro" id="IPR000160">
    <property type="entry name" value="GGDEF_dom"/>
</dbReference>
<dbReference type="AlphaFoldDB" id="A0A6B3SJ55"/>
<name>A0A6B3SJ55_9BURK</name>
<dbReference type="PROSITE" id="PS50042">
    <property type="entry name" value="CNMP_BINDING_3"/>
    <property type="match status" value="1"/>
</dbReference>
<dbReference type="Pfam" id="PF00990">
    <property type="entry name" value="GGDEF"/>
    <property type="match status" value="1"/>
</dbReference>
<evidence type="ECO:0000256" key="2">
    <source>
        <dbReference type="ARBA" id="ARBA00034247"/>
    </source>
</evidence>
<dbReference type="InterPro" id="IPR050469">
    <property type="entry name" value="Diguanylate_Cyclase"/>
</dbReference>
<dbReference type="SMART" id="SM00267">
    <property type="entry name" value="GGDEF"/>
    <property type="match status" value="1"/>
</dbReference>
<accession>A0A6B3SJ55</accession>
<dbReference type="InterPro" id="IPR018490">
    <property type="entry name" value="cNMP-bd_dom_sf"/>
</dbReference>
<keyword evidence="6" id="KW-1185">Reference proteome</keyword>
<dbReference type="Gene3D" id="3.30.70.270">
    <property type="match status" value="1"/>
</dbReference>
<evidence type="ECO:0000313" key="5">
    <source>
        <dbReference type="EMBL" id="NEX60753.1"/>
    </source>
</evidence>
<sequence length="324" mass="35104">MEHIASFAASGYAPDRVQLFHGAPLEAILPLLADCPVLRLRAGESPPEAKDRQGRLYVVLHGALGVTPAEVRPGGERGFGTVLPGECTGELSVLDHGAPPDHVAAQEDTDVLVIPADVLWRMVDECHGVARNMLRLLSFRLRAANAQLRRREKVGEFYRQLSMIDGLTGLHNRAWLNDRLPALIDHAHASREPLSLIMIDLDHFKRFNDEHGHQTGDAALVAAAKAISSVLRPSDFSARYGGEELTVLLPGTGAQAAKAVAQRLCEQLRETRVFEDAARPLPHVTASMGVATILDGEDADGLVTRADAALYRAKENGRNRVALA</sequence>
<dbReference type="NCBIfam" id="TIGR00254">
    <property type="entry name" value="GGDEF"/>
    <property type="match status" value="1"/>
</dbReference>
<evidence type="ECO:0000259" key="3">
    <source>
        <dbReference type="PROSITE" id="PS50042"/>
    </source>
</evidence>